<dbReference type="EMBL" id="KN822951">
    <property type="protein sequence ID" value="KIO32911.1"/>
    <property type="molecule type" value="Genomic_DNA"/>
</dbReference>
<reference evidence="1 2" key="1">
    <citation type="submission" date="2014-04" db="EMBL/GenBank/DDBJ databases">
        <authorList>
            <consortium name="DOE Joint Genome Institute"/>
            <person name="Kuo A."/>
            <person name="Girlanda M."/>
            <person name="Perotto S."/>
            <person name="Kohler A."/>
            <person name="Nagy L.G."/>
            <person name="Floudas D."/>
            <person name="Copeland A."/>
            <person name="Barry K.W."/>
            <person name="Cichocki N."/>
            <person name="Veneault-Fourrey C."/>
            <person name="LaButti K."/>
            <person name="Lindquist E.A."/>
            <person name="Lipzen A."/>
            <person name="Lundell T."/>
            <person name="Morin E."/>
            <person name="Murat C."/>
            <person name="Sun H."/>
            <person name="Tunlid A."/>
            <person name="Henrissat B."/>
            <person name="Grigoriev I.V."/>
            <person name="Hibbett D.S."/>
            <person name="Martin F."/>
            <person name="Nordberg H.P."/>
            <person name="Cantor M.N."/>
            <person name="Hua S.X."/>
        </authorList>
    </citation>
    <scope>NUCLEOTIDE SEQUENCE [LARGE SCALE GENOMIC DNA]</scope>
    <source>
        <strain evidence="1 2">MUT 4182</strain>
    </source>
</reference>
<dbReference type="Proteomes" id="UP000054248">
    <property type="component" value="Unassembled WGS sequence"/>
</dbReference>
<sequence>MPTNRVLLYENYVLDYLPESSHLILMNRQQKTPESSSTVFHIPRAGVTPIFRHISPRFGTLFTGVNGHASRIISRLSLLTFRNRTEPKWATEVRGGIEVQDFIVLIFAQYRGWTTTINGREFPLELNAVLNDPKRLLDALGYEHGDTSRRLYFVADFDVTYTDRKGVTRLLPRATLPATGEVAEPTKEGIAAILKEASKNGGSGFVHCGVHCMHELSGTSSIPEDDNEPIHFINTPDGSGSYETFIVGPDGHRIYGQDFLRYLSDLSGRTETTLTLSFDMCNAAAFLVEEVDLPYQYPAPSVDGSHTEPAPAPHSDNQLVVISASQLGQVAGEFGRCGAMTFFLTDTIMNSRTATAADVVQYMRARFQEHPIESRRQLPQIASRYPLTGRFRLLPDHYGVHSML</sequence>
<dbReference type="HOGENOM" id="CLU_681842_0_0_1"/>
<dbReference type="Gene3D" id="3.40.50.1460">
    <property type="match status" value="1"/>
</dbReference>
<evidence type="ECO:0000313" key="2">
    <source>
        <dbReference type="Proteomes" id="UP000054248"/>
    </source>
</evidence>
<organism evidence="1 2">
    <name type="scientific">Tulasnella calospora MUT 4182</name>
    <dbReference type="NCBI Taxonomy" id="1051891"/>
    <lineage>
        <taxon>Eukaryota</taxon>
        <taxon>Fungi</taxon>
        <taxon>Dikarya</taxon>
        <taxon>Basidiomycota</taxon>
        <taxon>Agaricomycotina</taxon>
        <taxon>Agaricomycetes</taxon>
        <taxon>Cantharellales</taxon>
        <taxon>Tulasnellaceae</taxon>
        <taxon>Tulasnella</taxon>
    </lineage>
</organism>
<accession>A0A0C3QU85</accession>
<dbReference type="OrthoDB" id="3281619at2759"/>
<protein>
    <submittedName>
        <fullName evidence="1">Uncharacterized protein</fullName>
    </submittedName>
</protein>
<keyword evidence="2" id="KW-1185">Reference proteome</keyword>
<name>A0A0C3QU85_9AGAM</name>
<reference evidence="2" key="2">
    <citation type="submission" date="2015-01" db="EMBL/GenBank/DDBJ databases">
        <title>Evolutionary Origins and Diversification of the Mycorrhizal Mutualists.</title>
        <authorList>
            <consortium name="DOE Joint Genome Institute"/>
            <consortium name="Mycorrhizal Genomics Consortium"/>
            <person name="Kohler A."/>
            <person name="Kuo A."/>
            <person name="Nagy L.G."/>
            <person name="Floudas D."/>
            <person name="Copeland A."/>
            <person name="Barry K.W."/>
            <person name="Cichocki N."/>
            <person name="Veneault-Fourrey C."/>
            <person name="LaButti K."/>
            <person name="Lindquist E.A."/>
            <person name="Lipzen A."/>
            <person name="Lundell T."/>
            <person name="Morin E."/>
            <person name="Murat C."/>
            <person name="Riley R."/>
            <person name="Ohm R."/>
            <person name="Sun H."/>
            <person name="Tunlid A."/>
            <person name="Henrissat B."/>
            <person name="Grigoriev I.V."/>
            <person name="Hibbett D.S."/>
            <person name="Martin F."/>
        </authorList>
    </citation>
    <scope>NUCLEOTIDE SEQUENCE [LARGE SCALE GENOMIC DNA]</scope>
    <source>
        <strain evidence="2">MUT 4182</strain>
    </source>
</reference>
<dbReference type="AlphaFoldDB" id="A0A0C3QU85"/>
<evidence type="ECO:0000313" key="1">
    <source>
        <dbReference type="EMBL" id="KIO32911.1"/>
    </source>
</evidence>
<proteinExistence type="predicted"/>
<gene>
    <name evidence="1" type="ORF">M407DRAFT_90519</name>
</gene>